<sequence>MESPKLLQEPQGRSIEDFAAAPDLGKTWDNIEMLHEKTEQDIAKLHETIPRLYLSLYCLLLEIETLCPISISYLETVTKQMLIAKDKRRFDADTAKDIVKGVNSIVESLITKRSHSQVVDAPILEYNEEIKDQKKNIANMKAQYTKVCAGVSVKVATMALKEAGHYNGAISLGIFATSLLVGGVTAYRRSRNNKDLKELLLLMEAMSGKLEGLTSISTFFNDKLRAMVDAMNRYAVRIEKIIRLSSYDTEECEDDTERVIVLAQNIIEDTNELKQKFDGMAKEIKSILSGLRTIILEFNPDAKLNG</sequence>
<dbReference type="Proteomes" id="UP000603453">
    <property type="component" value="Unassembled WGS sequence"/>
</dbReference>
<proteinExistence type="predicted"/>
<keyword evidence="1" id="KW-0812">Transmembrane</keyword>
<accession>A0A8H7R266</accession>
<protein>
    <submittedName>
        <fullName evidence="2">Uncharacterized protein</fullName>
    </submittedName>
</protein>
<evidence type="ECO:0000256" key="1">
    <source>
        <dbReference type="SAM" id="Phobius"/>
    </source>
</evidence>
<dbReference type="EMBL" id="JAEPRD010000060">
    <property type="protein sequence ID" value="KAG2202510.1"/>
    <property type="molecule type" value="Genomic_DNA"/>
</dbReference>
<gene>
    <name evidence="2" type="ORF">INT47_013126</name>
</gene>
<comment type="caution">
    <text evidence="2">The sequence shown here is derived from an EMBL/GenBank/DDBJ whole genome shotgun (WGS) entry which is preliminary data.</text>
</comment>
<feature type="transmembrane region" description="Helical" evidence="1">
    <location>
        <begin position="166"/>
        <end position="187"/>
    </location>
</feature>
<keyword evidence="3" id="KW-1185">Reference proteome</keyword>
<keyword evidence="1" id="KW-0472">Membrane</keyword>
<evidence type="ECO:0000313" key="2">
    <source>
        <dbReference type="EMBL" id="KAG2202510.1"/>
    </source>
</evidence>
<organism evidence="2 3">
    <name type="scientific">Mucor saturninus</name>
    <dbReference type="NCBI Taxonomy" id="64648"/>
    <lineage>
        <taxon>Eukaryota</taxon>
        <taxon>Fungi</taxon>
        <taxon>Fungi incertae sedis</taxon>
        <taxon>Mucoromycota</taxon>
        <taxon>Mucoromycotina</taxon>
        <taxon>Mucoromycetes</taxon>
        <taxon>Mucorales</taxon>
        <taxon>Mucorineae</taxon>
        <taxon>Mucoraceae</taxon>
        <taxon>Mucor</taxon>
    </lineage>
</organism>
<name>A0A8H7R266_9FUNG</name>
<evidence type="ECO:0000313" key="3">
    <source>
        <dbReference type="Proteomes" id="UP000603453"/>
    </source>
</evidence>
<dbReference type="AlphaFoldDB" id="A0A8H7R266"/>
<keyword evidence="1" id="KW-1133">Transmembrane helix</keyword>
<reference evidence="2" key="1">
    <citation type="submission" date="2020-12" db="EMBL/GenBank/DDBJ databases">
        <title>Metabolic potential, ecology and presence of endohyphal bacteria is reflected in genomic diversity of Mucoromycotina.</title>
        <authorList>
            <person name="Muszewska A."/>
            <person name="Okrasinska A."/>
            <person name="Steczkiewicz K."/>
            <person name="Drgas O."/>
            <person name="Orlowska M."/>
            <person name="Perlinska-Lenart U."/>
            <person name="Aleksandrzak-Piekarczyk T."/>
            <person name="Szatraj K."/>
            <person name="Zielenkiewicz U."/>
            <person name="Pilsyk S."/>
            <person name="Malc E."/>
            <person name="Mieczkowski P."/>
            <person name="Kruszewska J.S."/>
            <person name="Biernat P."/>
            <person name="Pawlowska J."/>
        </authorList>
    </citation>
    <scope>NUCLEOTIDE SEQUENCE</scope>
    <source>
        <strain evidence="2">WA0000017839</strain>
    </source>
</reference>